<keyword evidence="3" id="KW-1185">Reference proteome</keyword>
<dbReference type="Proteomes" id="UP001152759">
    <property type="component" value="Chromosome 2"/>
</dbReference>
<dbReference type="EMBL" id="OU963863">
    <property type="protein sequence ID" value="CAH0385752.1"/>
    <property type="molecule type" value="Genomic_DNA"/>
</dbReference>
<sequence length="177" mass="18642">MRKCSDRISPSVAKLQVDTSVPLVPRSPPPPGPVYIKREPSEHKALLHGILSQHHVALLTYNASNTGSDTLPVPFAGASGFQKRSRARRLRPNGRGSGWRRHKAHKTGINKASATMDHGGSPGASLPFHGEEPATGPPIRGIETGLSALSRPLANLLSSPALGRIPHLAASSSSSIV</sequence>
<evidence type="ECO:0000313" key="3">
    <source>
        <dbReference type="Proteomes" id="UP001152759"/>
    </source>
</evidence>
<dbReference type="AlphaFoldDB" id="A0A9P0A7B0"/>
<evidence type="ECO:0000256" key="1">
    <source>
        <dbReference type="SAM" id="MobiDB-lite"/>
    </source>
</evidence>
<accession>A0A9P0A7B0</accession>
<proteinExistence type="predicted"/>
<name>A0A9P0A7B0_BEMTA</name>
<feature type="compositionally biased region" description="Basic residues" evidence="1">
    <location>
        <begin position="83"/>
        <end position="108"/>
    </location>
</feature>
<organism evidence="2 3">
    <name type="scientific">Bemisia tabaci</name>
    <name type="common">Sweetpotato whitefly</name>
    <name type="synonym">Aleurodes tabaci</name>
    <dbReference type="NCBI Taxonomy" id="7038"/>
    <lineage>
        <taxon>Eukaryota</taxon>
        <taxon>Metazoa</taxon>
        <taxon>Ecdysozoa</taxon>
        <taxon>Arthropoda</taxon>
        <taxon>Hexapoda</taxon>
        <taxon>Insecta</taxon>
        <taxon>Pterygota</taxon>
        <taxon>Neoptera</taxon>
        <taxon>Paraneoptera</taxon>
        <taxon>Hemiptera</taxon>
        <taxon>Sternorrhyncha</taxon>
        <taxon>Aleyrodoidea</taxon>
        <taxon>Aleyrodidae</taxon>
        <taxon>Aleyrodinae</taxon>
        <taxon>Bemisia</taxon>
    </lineage>
</organism>
<gene>
    <name evidence="2" type="ORF">BEMITA_LOCUS4946</name>
</gene>
<evidence type="ECO:0000313" key="2">
    <source>
        <dbReference type="EMBL" id="CAH0385752.1"/>
    </source>
</evidence>
<protein>
    <submittedName>
        <fullName evidence="2">Uncharacterized protein</fullName>
    </submittedName>
</protein>
<feature type="region of interest" description="Disordered" evidence="1">
    <location>
        <begin position="76"/>
        <end position="143"/>
    </location>
</feature>
<reference evidence="2" key="1">
    <citation type="submission" date="2021-12" db="EMBL/GenBank/DDBJ databases">
        <authorList>
            <person name="King R."/>
        </authorList>
    </citation>
    <scope>NUCLEOTIDE SEQUENCE</scope>
</reference>